<accession>A0ABM0K4Q0</accession>
<gene>
    <name evidence="3" type="primary">LOC101864419</name>
</gene>
<dbReference type="PROSITE" id="PS50053">
    <property type="entry name" value="UBIQUITIN_2"/>
    <property type="match status" value="1"/>
</dbReference>
<evidence type="ECO:0000313" key="3">
    <source>
        <dbReference type="RefSeq" id="XP_005108697.2"/>
    </source>
</evidence>
<protein>
    <submittedName>
        <fullName evidence="3">Uncharacterized protein LOC101864419 isoform X1</fullName>
    </submittedName>
</protein>
<proteinExistence type="predicted"/>
<dbReference type="InterPro" id="IPR000626">
    <property type="entry name" value="Ubiquitin-like_dom"/>
</dbReference>
<dbReference type="Pfam" id="PF00240">
    <property type="entry name" value="ubiquitin"/>
    <property type="match status" value="1"/>
</dbReference>
<dbReference type="CDD" id="cd17039">
    <property type="entry name" value="Ubl_ubiquitin_like"/>
    <property type="match status" value="1"/>
</dbReference>
<sequence>MGLFALHLSCDNTLLCLTRHKKCPFNGKKSGFEMKEKDMQRQNVRVEPSPSDLGLEQVSGFLPVELILVHANHGTMSFFKTLIPILHRVDKLKRDLADLLCLRPDQQDWYFRGKLLQDSSTLFQCGIKKDDKLTVKEKVLEVEEEEESQNEAIGGPE</sequence>
<dbReference type="Proteomes" id="UP000694888">
    <property type="component" value="Unplaced"/>
</dbReference>
<name>A0ABM0K4Q0_APLCA</name>
<organism evidence="2 3">
    <name type="scientific">Aplysia californica</name>
    <name type="common">California sea hare</name>
    <dbReference type="NCBI Taxonomy" id="6500"/>
    <lineage>
        <taxon>Eukaryota</taxon>
        <taxon>Metazoa</taxon>
        <taxon>Spiralia</taxon>
        <taxon>Lophotrochozoa</taxon>
        <taxon>Mollusca</taxon>
        <taxon>Gastropoda</taxon>
        <taxon>Heterobranchia</taxon>
        <taxon>Euthyneura</taxon>
        <taxon>Tectipleura</taxon>
        <taxon>Aplysiida</taxon>
        <taxon>Aplysioidea</taxon>
        <taxon>Aplysiidae</taxon>
        <taxon>Aplysia</taxon>
    </lineage>
</organism>
<dbReference type="RefSeq" id="XP_005108697.2">
    <property type="nucleotide sequence ID" value="XM_005108640.3"/>
</dbReference>
<dbReference type="InterPro" id="IPR029071">
    <property type="entry name" value="Ubiquitin-like_domsf"/>
</dbReference>
<reference evidence="3" key="1">
    <citation type="submission" date="2025-08" db="UniProtKB">
        <authorList>
            <consortium name="RefSeq"/>
        </authorList>
    </citation>
    <scope>IDENTIFICATION</scope>
</reference>
<dbReference type="GeneID" id="101864419"/>
<dbReference type="Gene3D" id="3.10.20.90">
    <property type="entry name" value="Phosphatidylinositol 3-kinase Catalytic Subunit, Chain A, domain 1"/>
    <property type="match status" value="1"/>
</dbReference>
<feature type="domain" description="Ubiquitin-like" evidence="1">
    <location>
        <begin position="64"/>
        <end position="135"/>
    </location>
</feature>
<keyword evidence="2" id="KW-1185">Reference proteome</keyword>
<dbReference type="SUPFAM" id="SSF54236">
    <property type="entry name" value="Ubiquitin-like"/>
    <property type="match status" value="1"/>
</dbReference>
<evidence type="ECO:0000313" key="2">
    <source>
        <dbReference type="Proteomes" id="UP000694888"/>
    </source>
</evidence>
<evidence type="ECO:0000259" key="1">
    <source>
        <dbReference type="PROSITE" id="PS50053"/>
    </source>
</evidence>